<keyword evidence="2 3" id="KW-0143">Chaperone</keyword>
<dbReference type="Gene3D" id="2.30.22.10">
    <property type="entry name" value="Head domain of nucleotide exchange factor GrpE"/>
    <property type="match status" value="1"/>
</dbReference>
<gene>
    <name evidence="3" type="primary">grpE</name>
    <name evidence="6" type="ORF">JSR02_00615</name>
</gene>
<sequence>MDNYKEKYIRLMADMENIKKRCLTDIENIKKIANETMARNFLPIVDSIELIYKNTKSAALKSSIYVTLKLINSVFKNNNISQINPNKFEKYDPNFHQAVISITMPGASNLIFCVLQKGYLINNKVLRPALVSVTCN</sequence>
<keyword evidence="3" id="KW-0963">Cytoplasm</keyword>
<comment type="similarity">
    <text evidence="1 3 5">Belongs to the GrpE family.</text>
</comment>
<dbReference type="SUPFAM" id="SSF51064">
    <property type="entry name" value="Head domain of nucleotide exchange factor GrpE"/>
    <property type="match status" value="1"/>
</dbReference>
<dbReference type="GO" id="GO:0051087">
    <property type="term" value="F:protein-folding chaperone binding"/>
    <property type="evidence" value="ECO:0007669"/>
    <property type="project" value="InterPro"/>
</dbReference>
<dbReference type="PRINTS" id="PR00773">
    <property type="entry name" value="GRPEPROTEIN"/>
</dbReference>
<dbReference type="AlphaFoldDB" id="A0A974XA14"/>
<comment type="subcellular location">
    <subcellularLocation>
        <location evidence="3">Cytoplasm</location>
    </subcellularLocation>
</comment>
<proteinExistence type="inferred from homology"/>
<dbReference type="InterPro" id="IPR009012">
    <property type="entry name" value="GrpE_head"/>
</dbReference>
<dbReference type="SUPFAM" id="SSF58014">
    <property type="entry name" value="Coiled-coil domain of nucleotide exchange factor GrpE"/>
    <property type="match status" value="1"/>
</dbReference>
<dbReference type="GO" id="GO:0042803">
    <property type="term" value="F:protein homodimerization activity"/>
    <property type="evidence" value="ECO:0007669"/>
    <property type="project" value="InterPro"/>
</dbReference>
<evidence type="ECO:0000256" key="2">
    <source>
        <dbReference type="ARBA" id="ARBA00023186"/>
    </source>
</evidence>
<dbReference type="Proteomes" id="UP000663602">
    <property type="component" value="Chromosome"/>
</dbReference>
<dbReference type="PROSITE" id="PS01071">
    <property type="entry name" value="GRPE"/>
    <property type="match status" value="1"/>
</dbReference>
<dbReference type="GO" id="GO:0005737">
    <property type="term" value="C:cytoplasm"/>
    <property type="evidence" value="ECO:0007669"/>
    <property type="project" value="UniProtKB-SubCell"/>
</dbReference>
<dbReference type="InterPro" id="IPR000740">
    <property type="entry name" value="GrpE"/>
</dbReference>
<dbReference type="Pfam" id="PF01025">
    <property type="entry name" value="GrpE"/>
    <property type="match status" value="1"/>
</dbReference>
<evidence type="ECO:0000313" key="7">
    <source>
        <dbReference type="Proteomes" id="UP000663602"/>
    </source>
</evidence>
<evidence type="ECO:0000256" key="1">
    <source>
        <dbReference type="ARBA" id="ARBA00009054"/>
    </source>
</evidence>
<evidence type="ECO:0000256" key="4">
    <source>
        <dbReference type="RuleBase" id="RU000639"/>
    </source>
</evidence>
<dbReference type="PANTHER" id="PTHR21237">
    <property type="entry name" value="GRPE PROTEIN"/>
    <property type="match status" value="1"/>
</dbReference>
<reference evidence="6" key="2">
    <citation type="submission" date="2021-03" db="EMBL/GenBank/DDBJ databases">
        <title>Alternative transmission patterns in independently acquired nutritional co-symbionts of Dictyopharidae planthoppers.</title>
        <authorList>
            <person name="Michalik A."/>
            <person name="Lukasik P."/>
        </authorList>
    </citation>
    <scope>NUCLEOTIDE SEQUENCE</scope>
    <source>
        <strain evidence="6">DICMUL</strain>
    </source>
</reference>
<dbReference type="GO" id="GO:0000774">
    <property type="term" value="F:adenyl-nucleotide exchange factor activity"/>
    <property type="evidence" value="ECO:0007669"/>
    <property type="project" value="InterPro"/>
</dbReference>
<comment type="subunit">
    <text evidence="3">Homodimer.</text>
</comment>
<dbReference type="CDD" id="cd00446">
    <property type="entry name" value="GrpE"/>
    <property type="match status" value="1"/>
</dbReference>
<reference evidence="6" key="1">
    <citation type="submission" date="2021-02" db="EMBL/GenBank/DDBJ databases">
        <authorList>
            <person name="Franco D."/>
        </authorList>
    </citation>
    <scope>NUCLEOTIDE SEQUENCE</scope>
    <source>
        <strain evidence="6">DICMUL</strain>
    </source>
</reference>
<dbReference type="PANTHER" id="PTHR21237:SF23">
    <property type="entry name" value="GRPE PROTEIN HOMOLOG, MITOCHONDRIAL"/>
    <property type="match status" value="1"/>
</dbReference>
<dbReference type="GO" id="GO:0051082">
    <property type="term" value="F:unfolded protein binding"/>
    <property type="evidence" value="ECO:0007669"/>
    <property type="project" value="TreeGrafter"/>
</dbReference>
<evidence type="ECO:0000256" key="5">
    <source>
        <dbReference type="RuleBase" id="RU004478"/>
    </source>
</evidence>
<dbReference type="InterPro" id="IPR013805">
    <property type="entry name" value="GrpE_CC"/>
</dbReference>
<dbReference type="EMBL" id="CP071410">
    <property type="protein sequence ID" value="QSW37801.1"/>
    <property type="molecule type" value="Genomic_DNA"/>
</dbReference>
<evidence type="ECO:0000256" key="3">
    <source>
        <dbReference type="HAMAP-Rule" id="MF_01151"/>
    </source>
</evidence>
<accession>A0A974XA14</accession>
<protein>
    <recommendedName>
        <fullName evidence="3 4">Protein GrpE</fullName>
    </recommendedName>
    <alternativeName>
        <fullName evidence="3">HSP-70 cofactor</fullName>
    </alternativeName>
</protein>
<keyword evidence="3 4" id="KW-0346">Stress response</keyword>
<name>A0A974XA14_9PROT</name>
<evidence type="ECO:0000313" key="6">
    <source>
        <dbReference type="EMBL" id="QSW37801.1"/>
    </source>
</evidence>
<dbReference type="GO" id="GO:0006457">
    <property type="term" value="P:protein folding"/>
    <property type="evidence" value="ECO:0007669"/>
    <property type="project" value="InterPro"/>
</dbReference>
<comment type="function">
    <text evidence="3 4">Participates actively in the response to hyperosmotic and heat shock by preventing the aggregation of stress-denatured proteins, in association with DnaK and GrpE. It is the nucleotide exchange factor for DnaK and may function as a thermosensor. Unfolded proteins bind initially to DnaJ; upon interaction with the DnaJ-bound protein, DnaK hydrolyzes its bound ATP, resulting in the formation of a stable complex. GrpE releases ADP from DnaK; ATP binding to DnaK triggers the release of the substrate protein, thus completing the reaction cycle. Several rounds of ATP-dependent interactions between DnaJ, DnaK and GrpE are required for fully efficient folding.</text>
</comment>
<dbReference type="HAMAP" id="MF_01151">
    <property type="entry name" value="GrpE"/>
    <property type="match status" value="1"/>
</dbReference>
<dbReference type="Gene3D" id="3.90.20.20">
    <property type="match status" value="1"/>
</dbReference>
<organism evidence="6 7">
    <name type="scientific">Candidatus Vidania fulgoroideorum</name>
    <dbReference type="NCBI Taxonomy" id="881286"/>
    <lineage>
        <taxon>Bacteria</taxon>
        <taxon>Pseudomonadati</taxon>
        <taxon>Pseudomonadota</taxon>
        <taxon>Betaproteobacteria</taxon>
        <taxon>Candidatus Vidania</taxon>
    </lineage>
</organism>